<comment type="function">
    <text evidence="4">Catalyzes the NADPH-dependent reduction of ketopantoate into pantoic acid.</text>
</comment>
<dbReference type="PANTHER" id="PTHR21708:SF30">
    <property type="entry name" value="2-DEHYDROPANTOATE 2-REDUCTASE-RELATED"/>
    <property type="match status" value="1"/>
</dbReference>
<dbReference type="InterPro" id="IPR051402">
    <property type="entry name" value="KPR-Related"/>
</dbReference>
<dbReference type="FunFam" id="1.10.1040.10:FF:000017">
    <property type="entry name" value="2-dehydropantoate 2-reductase"/>
    <property type="match status" value="1"/>
</dbReference>
<evidence type="ECO:0000259" key="5">
    <source>
        <dbReference type="Pfam" id="PF02558"/>
    </source>
</evidence>
<dbReference type="PANTHER" id="PTHR21708">
    <property type="entry name" value="PROBABLE 2-DEHYDROPANTOATE 2-REDUCTASE"/>
    <property type="match status" value="1"/>
</dbReference>
<evidence type="ECO:0000313" key="8">
    <source>
        <dbReference type="Proteomes" id="UP000027920"/>
    </source>
</evidence>
<dbReference type="HOGENOM" id="CLU_031468_2_0_1"/>
<proteinExistence type="inferred from homology"/>
<dbReference type="EMBL" id="AMGV01000003">
    <property type="protein sequence ID" value="KEF59910.1"/>
    <property type="molecule type" value="Genomic_DNA"/>
</dbReference>
<comment type="similarity">
    <text evidence="1 4">Belongs to the ketopantoate reductase family.</text>
</comment>
<evidence type="ECO:0000256" key="2">
    <source>
        <dbReference type="ARBA" id="ARBA00022857"/>
    </source>
</evidence>
<dbReference type="InterPro" id="IPR036291">
    <property type="entry name" value="NAD(P)-bd_dom_sf"/>
</dbReference>
<evidence type="ECO:0000259" key="6">
    <source>
        <dbReference type="Pfam" id="PF08546"/>
    </source>
</evidence>
<dbReference type="InterPro" id="IPR013332">
    <property type="entry name" value="KPR_N"/>
</dbReference>
<accession>A0A072PWF1</accession>
<evidence type="ECO:0000256" key="4">
    <source>
        <dbReference type="RuleBase" id="RU362068"/>
    </source>
</evidence>
<dbReference type="AlphaFoldDB" id="A0A072PWF1"/>
<dbReference type="SUPFAM" id="SSF48179">
    <property type="entry name" value="6-phosphogluconate dehydrogenase C-terminal domain-like"/>
    <property type="match status" value="1"/>
</dbReference>
<gene>
    <name evidence="7" type="ORF">A1O9_04758</name>
</gene>
<comment type="catalytic activity">
    <reaction evidence="4">
        <text>(R)-pantoate + NADP(+) = 2-dehydropantoate + NADPH + H(+)</text>
        <dbReference type="Rhea" id="RHEA:16233"/>
        <dbReference type="ChEBI" id="CHEBI:11561"/>
        <dbReference type="ChEBI" id="CHEBI:15378"/>
        <dbReference type="ChEBI" id="CHEBI:15980"/>
        <dbReference type="ChEBI" id="CHEBI:57783"/>
        <dbReference type="ChEBI" id="CHEBI:58349"/>
        <dbReference type="EC" id="1.1.1.169"/>
    </reaction>
</comment>
<evidence type="ECO:0000256" key="1">
    <source>
        <dbReference type="ARBA" id="ARBA00007870"/>
    </source>
</evidence>
<dbReference type="InterPro" id="IPR008927">
    <property type="entry name" value="6-PGluconate_DH-like_C_sf"/>
</dbReference>
<evidence type="ECO:0000313" key="7">
    <source>
        <dbReference type="EMBL" id="KEF59910.1"/>
    </source>
</evidence>
<dbReference type="RefSeq" id="XP_013262500.1">
    <property type="nucleotide sequence ID" value="XM_013407046.1"/>
</dbReference>
<dbReference type="Pfam" id="PF08546">
    <property type="entry name" value="ApbA_C"/>
    <property type="match status" value="1"/>
</dbReference>
<feature type="domain" description="Ketopantoate reductase N-terminal" evidence="5">
    <location>
        <begin position="11"/>
        <end position="172"/>
    </location>
</feature>
<dbReference type="Pfam" id="PF02558">
    <property type="entry name" value="ApbA"/>
    <property type="match status" value="1"/>
</dbReference>
<dbReference type="NCBIfam" id="TIGR00745">
    <property type="entry name" value="apbA_panE"/>
    <property type="match status" value="1"/>
</dbReference>
<dbReference type="InterPro" id="IPR003710">
    <property type="entry name" value="ApbA"/>
</dbReference>
<dbReference type="GeneID" id="25279687"/>
<organism evidence="7 8">
    <name type="scientific">Exophiala aquamarina CBS 119918</name>
    <dbReference type="NCBI Taxonomy" id="1182545"/>
    <lineage>
        <taxon>Eukaryota</taxon>
        <taxon>Fungi</taxon>
        <taxon>Dikarya</taxon>
        <taxon>Ascomycota</taxon>
        <taxon>Pezizomycotina</taxon>
        <taxon>Eurotiomycetes</taxon>
        <taxon>Chaetothyriomycetidae</taxon>
        <taxon>Chaetothyriales</taxon>
        <taxon>Herpotrichiellaceae</taxon>
        <taxon>Exophiala</taxon>
    </lineage>
</organism>
<sequence length="336" mass="35783">MPAAAARPPRILIFGTGSIGAVYAWVLSRAVGESNIFAVCRSNYDIARRQGFTINSALFGENLNVRPVVVKSAAEAAAAVSSDDEHSFFDYVVVTAKAIPSTPSIPSQIQDAVGPETSVVLIQNGIGVEEIYRTAFPYNPILSCVVYLPATQISPGVITHAEVEHLHIGTFPSTAPRSHKAGAQAFTDLIQSEPVNATATLHDDIQEERWTKLLVNASWNPICALSRSRDAQFLSSSPIAPSIVRSVMLEVASIARAAGYPDVSPERAEHQLGRAQARTLPGVEPSMQADALAGRRLEVDAIVGNALLIAEDKGVATPLLSLLYALANALDQRAQL</sequence>
<reference evidence="7 8" key="1">
    <citation type="submission" date="2013-03" db="EMBL/GenBank/DDBJ databases">
        <title>The Genome Sequence of Exophiala aquamarina CBS 119918.</title>
        <authorList>
            <consortium name="The Broad Institute Genomics Platform"/>
            <person name="Cuomo C."/>
            <person name="de Hoog S."/>
            <person name="Gorbushina A."/>
            <person name="Walker B."/>
            <person name="Young S.K."/>
            <person name="Zeng Q."/>
            <person name="Gargeya S."/>
            <person name="Fitzgerald M."/>
            <person name="Haas B."/>
            <person name="Abouelleil A."/>
            <person name="Allen A.W."/>
            <person name="Alvarado L."/>
            <person name="Arachchi H.M."/>
            <person name="Berlin A.M."/>
            <person name="Chapman S.B."/>
            <person name="Gainer-Dewar J."/>
            <person name="Goldberg J."/>
            <person name="Griggs A."/>
            <person name="Gujja S."/>
            <person name="Hansen M."/>
            <person name="Howarth C."/>
            <person name="Imamovic A."/>
            <person name="Ireland A."/>
            <person name="Larimer J."/>
            <person name="McCowan C."/>
            <person name="Murphy C."/>
            <person name="Pearson M."/>
            <person name="Poon T.W."/>
            <person name="Priest M."/>
            <person name="Roberts A."/>
            <person name="Saif S."/>
            <person name="Shea T."/>
            <person name="Sisk P."/>
            <person name="Sykes S."/>
            <person name="Wortman J."/>
            <person name="Nusbaum C."/>
            <person name="Birren B."/>
        </authorList>
    </citation>
    <scope>NUCLEOTIDE SEQUENCE [LARGE SCALE GENOMIC DNA]</scope>
    <source>
        <strain evidence="7 8">CBS 119918</strain>
    </source>
</reference>
<keyword evidence="2 4" id="KW-0521">NADP</keyword>
<keyword evidence="3 4" id="KW-0560">Oxidoreductase</keyword>
<dbReference type="SUPFAM" id="SSF51735">
    <property type="entry name" value="NAD(P)-binding Rossmann-fold domains"/>
    <property type="match status" value="1"/>
</dbReference>
<evidence type="ECO:0000256" key="3">
    <source>
        <dbReference type="ARBA" id="ARBA00023002"/>
    </source>
</evidence>
<dbReference type="Gene3D" id="3.40.50.720">
    <property type="entry name" value="NAD(P)-binding Rossmann-like Domain"/>
    <property type="match status" value="1"/>
</dbReference>
<name>A0A072PWF1_9EURO</name>
<dbReference type="GO" id="GO:0015940">
    <property type="term" value="P:pantothenate biosynthetic process"/>
    <property type="evidence" value="ECO:0007669"/>
    <property type="project" value="InterPro"/>
</dbReference>
<comment type="caution">
    <text evidence="7">The sequence shown here is derived from an EMBL/GenBank/DDBJ whole genome shotgun (WGS) entry which is preliminary data.</text>
</comment>
<keyword evidence="8" id="KW-1185">Reference proteome</keyword>
<dbReference type="Proteomes" id="UP000027920">
    <property type="component" value="Unassembled WGS sequence"/>
</dbReference>
<dbReference type="InterPro" id="IPR013328">
    <property type="entry name" value="6PGD_dom2"/>
</dbReference>
<feature type="domain" description="Ketopantoate reductase C-terminal" evidence="6">
    <location>
        <begin position="204"/>
        <end position="330"/>
    </location>
</feature>
<dbReference type="EC" id="1.1.1.169" evidence="4"/>
<dbReference type="VEuPathDB" id="FungiDB:A1O9_04758"/>
<dbReference type="STRING" id="1182545.A0A072PWF1"/>
<dbReference type="GO" id="GO:0005737">
    <property type="term" value="C:cytoplasm"/>
    <property type="evidence" value="ECO:0007669"/>
    <property type="project" value="TreeGrafter"/>
</dbReference>
<dbReference type="GO" id="GO:0008677">
    <property type="term" value="F:2-dehydropantoate 2-reductase activity"/>
    <property type="evidence" value="ECO:0007669"/>
    <property type="project" value="UniProtKB-EC"/>
</dbReference>
<protein>
    <recommendedName>
        <fullName evidence="4">2-dehydropantoate 2-reductase</fullName>
        <ecNumber evidence="4">1.1.1.169</ecNumber>
    </recommendedName>
    <alternativeName>
        <fullName evidence="4">Ketopantoate reductase</fullName>
    </alternativeName>
</protein>
<dbReference type="OrthoDB" id="3609at2759"/>
<dbReference type="Gene3D" id="1.10.1040.10">
    <property type="entry name" value="N-(1-d-carboxylethyl)-l-norvaline Dehydrogenase, domain 2"/>
    <property type="match status" value="1"/>
</dbReference>
<dbReference type="InterPro" id="IPR013752">
    <property type="entry name" value="KPA_reductase"/>
</dbReference>